<dbReference type="PANTHER" id="PTHR30469">
    <property type="entry name" value="MULTIDRUG RESISTANCE PROTEIN MDTA"/>
    <property type="match status" value="1"/>
</dbReference>
<dbReference type="AlphaFoldDB" id="A0A956NEZ1"/>
<dbReference type="InterPro" id="IPR006143">
    <property type="entry name" value="RND_pump_MFP"/>
</dbReference>
<evidence type="ECO:0000256" key="1">
    <source>
        <dbReference type="ARBA" id="ARBA00009477"/>
    </source>
</evidence>
<dbReference type="Gene3D" id="1.10.287.470">
    <property type="entry name" value="Helix hairpin bin"/>
    <property type="match status" value="1"/>
</dbReference>
<dbReference type="NCBIfam" id="TIGR01730">
    <property type="entry name" value="RND_mfp"/>
    <property type="match status" value="1"/>
</dbReference>
<dbReference type="PANTHER" id="PTHR30469:SF15">
    <property type="entry name" value="HLYD FAMILY OF SECRETION PROTEINS"/>
    <property type="match status" value="1"/>
</dbReference>
<dbReference type="Gene3D" id="2.40.420.20">
    <property type="match status" value="1"/>
</dbReference>
<reference evidence="5" key="1">
    <citation type="submission" date="2020-04" db="EMBL/GenBank/DDBJ databases">
        <authorList>
            <person name="Zhang T."/>
        </authorList>
    </citation>
    <scope>NUCLEOTIDE SEQUENCE</scope>
    <source>
        <strain evidence="5">HKST-UBA02</strain>
    </source>
</reference>
<feature type="domain" description="CzcB-like barrel-sandwich hybrid" evidence="3">
    <location>
        <begin position="150"/>
        <end position="276"/>
    </location>
</feature>
<proteinExistence type="inferred from homology"/>
<dbReference type="Gene3D" id="2.40.30.170">
    <property type="match status" value="1"/>
</dbReference>
<evidence type="ECO:0000259" key="3">
    <source>
        <dbReference type="Pfam" id="PF25973"/>
    </source>
</evidence>
<dbReference type="InterPro" id="IPR058637">
    <property type="entry name" value="YknX-like_C"/>
</dbReference>
<protein>
    <submittedName>
        <fullName evidence="5">Efflux RND transporter periplasmic adaptor subunit</fullName>
    </submittedName>
</protein>
<comment type="caution">
    <text evidence="5">The sequence shown here is derived from an EMBL/GenBank/DDBJ whole genome shotgun (WGS) entry which is preliminary data.</text>
</comment>
<name>A0A956NEZ1_UNCEI</name>
<feature type="domain" description="YknX-like C-terminal permuted SH3-like" evidence="4">
    <location>
        <begin position="361"/>
        <end position="427"/>
    </location>
</feature>
<sequence length="464" mass="49469">MSAVIRNESEAVSSGAERFSNQTELEESIMPLRSDRSVRSVRSDHVRSDRAAWRVRDASLSSTRGRPSRAGASLLLAAFVAGASVFGAGCSRDANSQNGEASTQSESGTSTAAGNGYVEPPRNVRVLTLERGDITDFLVLSGPLRPVRGADISAEESGVVSQVVRDKGAYVKRGEAILTLDRRILEAEKKSAEASETLNSFNEERTEKLFEENSVSGQEMLLVHTQAAQAKAQADIARLRLEKASFPSPFAGIVSERYVEVGELVAPGTRVARIIDPFHLELEGAITEREVAYVNKGATVLVVLEGLAEPVTGEVTWVGFEADPTNGKFPVEVTVENKDLDLRPGLLGRARIEKQTIVDAVVIPRDAVLSTSEGPTVFIAENGKARRRSVGLGIDQGTLVEVRSGLDAGDELVVRGHRDLADGSPVAIQERATNRDGSISSDPSVVRQSAAGGNIGTDRSGGTR</sequence>
<feature type="compositionally biased region" description="Polar residues" evidence="2">
    <location>
        <begin position="435"/>
        <end position="447"/>
    </location>
</feature>
<feature type="region of interest" description="Disordered" evidence="2">
    <location>
        <begin position="1"/>
        <end position="23"/>
    </location>
</feature>
<dbReference type="EMBL" id="JAGQHS010000090">
    <property type="protein sequence ID" value="MCA9757261.1"/>
    <property type="molecule type" value="Genomic_DNA"/>
</dbReference>
<comment type="similarity">
    <text evidence="1">Belongs to the membrane fusion protein (MFP) (TC 8.A.1) family.</text>
</comment>
<dbReference type="Gene3D" id="2.40.50.100">
    <property type="match status" value="1"/>
</dbReference>
<dbReference type="GO" id="GO:0015562">
    <property type="term" value="F:efflux transmembrane transporter activity"/>
    <property type="evidence" value="ECO:0007669"/>
    <property type="project" value="TreeGrafter"/>
</dbReference>
<accession>A0A956NEZ1</accession>
<feature type="compositionally biased region" description="Polar residues" evidence="2">
    <location>
        <begin position="94"/>
        <end position="113"/>
    </location>
</feature>
<reference evidence="5" key="2">
    <citation type="journal article" date="2021" name="Microbiome">
        <title>Successional dynamics and alternative stable states in a saline activated sludge microbial community over 9 years.</title>
        <authorList>
            <person name="Wang Y."/>
            <person name="Ye J."/>
            <person name="Ju F."/>
            <person name="Liu L."/>
            <person name="Boyd J.A."/>
            <person name="Deng Y."/>
            <person name="Parks D.H."/>
            <person name="Jiang X."/>
            <person name="Yin X."/>
            <person name="Woodcroft B.J."/>
            <person name="Tyson G.W."/>
            <person name="Hugenholtz P."/>
            <person name="Polz M.F."/>
            <person name="Zhang T."/>
        </authorList>
    </citation>
    <scope>NUCLEOTIDE SEQUENCE</scope>
    <source>
        <strain evidence="5">HKST-UBA02</strain>
    </source>
</reference>
<feature type="region of interest" description="Disordered" evidence="2">
    <location>
        <begin position="94"/>
        <end position="119"/>
    </location>
</feature>
<dbReference type="Pfam" id="PF25973">
    <property type="entry name" value="BSH_CzcB"/>
    <property type="match status" value="1"/>
</dbReference>
<evidence type="ECO:0000313" key="5">
    <source>
        <dbReference type="EMBL" id="MCA9757261.1"/>
    </source>
</evidence>
<dbReference type="SUPFAM" id="SSF111369">
    <property type="entry name" value="HlyD-like secretion proteins"/>
    <property type="match status" value="1"/>
</dbReference>
<evidence type="ECO:0000313" key="6">
    <source>
        <dbReference type="Proteomes" id="UP000739538"/>
    </source>
</evidence>
<gene>
    <name evidence="5" type="ORF">KDA27_15755</name>
</gene>
<feature type="region of interest" description="Disordered" evidence="2">
    <location>
        <begin position="431"/>
        <end position="464"/>
    </location>
</feature>
<dbReference type="GO" id="GO:1990281">
    <property type="term" value="C:efflux pump complex"/>
    <property type="evidence" value="ECO:0007669"/>
    <property type="project" value="TreeGrafter"/>
</dbReference>
<dbReference type="Proteomes" id="UP000739538">
    <property type="component" value="Unassembled WGS sequence"/>
</dbReference>
<evidence type="ECO:0000256" key="2">
    <source>
        <dbReference type="SAM" id="MobiDB-lite"/>
    </source>
</evidence>
<evidence type="ECO:0000259" key="4">
    <source>
        <dbReference type="Pfam" id="PF25989"/>
    </source>
</evidence>
<dbReference type="InterPro" id="IPR058647">
    <property type="entry name" value="BSH_CzcB-like"/>
</dbReference>
<dbReference type="Pfam" id="PF25989">
    <property type="entry name" value="YknX_C"/>
    <property type="match status" value="1"/>
</dbReference>
<organism evidence="5 6">
    <name type="scientific">Eiseniibacteriota bacterium</name>
    <dbReference type="NCBI Taxonomy" id="2212470"/>
    <lineage>
        <taxon>Bacteria</taxon>
        <taxon>Candidatus Eiseniibacteriota</taxon>
    </lineage>
</organism>